<dbReference type="GO" id="GO:0009307">
    <property type="term" value="P:DNA restriction-modification system"/>
    <property type="evidence" value="ECO:0007669"/>
    <property type="project" value="InterPro"/>
</dbReference>
<proteinExistence type="inferred from homology"/>
<reference evidence="8 9" key="1">
    <citation type="submission" date="2017-10" db="EMBL/GenBank/DDBJ databases">
        <title>Bifidobacterium genomics.</title>
        <authorList>
            <person name="Lugli G.A."/>
            <person name="Milani C."/>
            <person name="Mancabelli L."/>
        </authorList>
    </citation>
    <scope>NUCLEOTIDE SEQUENCE [LARGE SCALE GENOMIC DNA]</scope>
    <source>
        <strain evidence="8 9">1542B</strain>
    </source>
</reference>
<dbReference type="Pfam" id="PF02086">
    <property type="entry name" value="MethyltransfD12"/>
    <property type="match status" value="1"/>
</dbReference>
<dbReference type="PANTHER" id="PTHR30481">
    <property type="entry name" value="DNA ADENINE METHYLASE"/>
    <property type="match status" value="1"/>
</dbReference>
<dbReference type="InterPro" id="IPR029063">
    <property type="entry name" value="SAM-dependent_MTases_sf"/>
</dbReference>
<evidence type="ECO:0000256" key="4">
    <source>
        <dbReference type="ARBA" id="ARBA00022679"/>
    </source>
</evidence>
<dbReference type="GO" id="GO:1904047">
    <property type="term" value="F:S-adenosyl-L-methionine binding"/>
    <property type="evidence" value="ECO:0007669"/>
    <property type="project" value="TreeGrafter"/>
</dbReference>
<dbReference type="Gene3D" id="3.40.50.150">
    <property type="entry name" value="Vaccinia Virus protein VP39"/>
    <property type="match status" value="1"/>
</dbReference>
<accession>A0A2N3QE85</accession>
<evidence type="ECO:0000256" key="7">
    <source>
        <dbReference type="SAM" id="MobiDB-lite"/>
    </source>
</evidence>
<dbReference type="GO" id="GO:0043565">
    <property type="term" value="F:sequence-specific DNA binding"/>
    <property type="evidence" value="ECO:0007669"/>
    <property type="project" value="TreeGrafter"/>
</dbReference>
<dbReference type="PROSITE" id="PS00092">
    <property type="entry name" value="N6_MTASE"/>
    <property type="match status" value="1"/>
</dbReference>
<dbReference type="EC" id="2.1.1.72" evidence="2"/>
<comment type="caution">
    <text evidence="8">The sequence shown here is derived from an EMBL/GenBank/DDBJ whole genome shotgun (WGS) entry which is preliminary data.</text>
</comment>
<dbReference type="GO" id="GO:0032259">
    <property type="term" value="P:methylation"/>
    <property type="evidence" value="ECO:0007669"/>
    <property type="project" value="UniProtKB-KW"/>
</dbReference>
<dbReference type="EMBL" id="PCGY01000024">
    <property type="protein sequence ID" value="PKU88435.1"/>
    <property type="molecule type" value="Genomic_DNA"/>
</dbReference>
<dbReference type="InterPro" id="IPR012327">
    <property type="entry name" value="MeTrfase_D12"/>
</dbReference>
<dbReference type="Proteomes" id="UP000233727">
    <property type="component" value="Unassembled WGS sequence"/>
</dbReference>
<sequence length="324" mass="36083">MSIRIPDVASAQHVDIPLSSNHDVASPLRYPGGKSVLSGFVQTLMSASGLKGGTYVEPYAGGAGIALRLLRDGIASRIVINDLDPDVYAFWDSAVNHPDGFLRRFDAVEPTIDEWKRQRRIIRESDDPLDRGFAFFFLNRTNRSGVADGGVIGGLRQEGRYKVWARYNKSKLRDKLVFLANHGQDIDVLNMDGMEAASEYLSRKKTFVYIDPPYVDKGSSLYLNALTEQQHRDLAGTLERNRAAAWMLTYDDTRLTRELYTGFPGGLFPLRYSAASHRQATELAVFSDTTSQALQKVMERRETDNGTETGPLGMERAANRANPA</sequence>
<dbReference type="GO" id="GO:0009007">
    <property type="term" value="F:site-specific DNA-methyltransferase (adenine-specific) activity"/>
    <property type="evidence" value="ECO:0007669"/>
    <property type="project" value="UniProtKB-EC"/>
</dbReference>
<gene>
    <name evidence="8" type="ORF">CQR47_1784</name>
</gene>
<evidence type="ECO:0000256" key="3">
    <source>
        <dbReference type="ARBA" id="ARBA00022603"/>
    </source>
</evidence>
<evidence type="ECO:0000313" key="9">
    <source>
        <dbReference type="Proteomes" id="UP000233727"/>
    </source>
</evidence>
<dbReference type="RefSeq" id="WP_101455434.1">
    <property type="nucleotide sequence ID" value="NZ_PCGY01000024.1"/>
</dbReference>
<evidence type="ECO:0000256" key="6">
    <source>
        <dbReference type="ARBA" id="ARBA00047942"/>
    </source>
</evidence>
<keyword evidence="3 8" id="KW-0489">Methyltransferase</keyword>
<evidence type="ECO:0000256" key="5">
    <source>
        <dbReference type="ARBA" id="ARBA00022691"/>
    </source>
</evidence>
<comment type="catalytic activity">
    <reaction evidence="6">
        <text>a 2'-deoxyadenosine in DNA + S-adenosyl-L-methionine = an N(6)-methyl-2'-deoxyadenosine in DNA + S-adenosyl-L-homocysteine + H(+)</text>
        <dbReference type="Rhea" id="RHEA:15197"/>
        <dbReference type="Rhea" id="RHEA-COMP:12418"/>
        <dbReference type="Rhea" id="RHEA-COMP:12419"/>
        <dbReference type="ChEBI" id="CHEBI:15378"/>
        <dbReference type="ChEBI" id="CHEBI:57856"/>
        <dbReference type="ChEBI" id="CHEBI:59789"/>
        <dbReference type="ChEBI" id="CHEBI:90615"/>
        <dbReference type="ChEBI" id="CHEBI:90616"/>
        <dbReference type="EC" id="2.1.1.72"/>
    </reaction>
</comment>
<dbReference type="InterPro" id="IPR023095">
    <property type="entry name" value="Ade_MeTrfase_dom_2"/>
</dbReference>
<dbReference type="SUPFAM" id="SSF53335">
    <property type="entry name" value="S-adenosyl-L-methionine-dependent methyltransferases"/>
    <property type="match status" value="1"/>
</dbReference>
<dbReference type="GO" id="GO:0006298">
    <property type="term" value="P:mismatch repair"/>
    <property type="evidence" value="ECO:0007669"/>
    <property type="project" value="TreeGrafter"/>
</dbReference>
<dbReference type="PANTHER" id="PTHR30481:SF2">
    <property type="entry name" value="SITE-SPECIFIC DNA-METHYLTRANSFERASE (ADENINE-SPECIFIC)"/>
    <property type="match status" value="1"/>
</dbReference>
<dbReference type="PRINTS" id="PR00505">
    <property type="entry name" value="D12N6MTFRASE"/>
</dbReference>
<feature type="region of interest" description="Disordered" evidence="7">
    <location>
        <begin position="299"/>
        <end position="324"/>
    </location>
</feature>
<evidence type="ECO:0000256" key="1">
    <source>
        <dbReference type="ARBA" id="ARBA00006594"/>
    </source>
</evidence>
<organism evidence="8 9">
    <name type="scientific">Bifidobacterium thermophilum</name>
    <dbReference type="NCBI Taxonomy" id="33905"/>
    <lineage>
        <taxon>Bacteria</taxon>
        <taxon>Bacillati</taxon>
        <taxon>Actinomycetota</taxon>
        <taxon>Actinomycetes</taxon>
        <taxon>Bifidobacteriales</taxon>
        <taxon>Bifidobacteriaceae</taxon>
        <taxon>Bifidobacterium</taxon>
    </lineage>
</organism>
<dbReference type="AlphaFoldDB" id="A0A2N3QE85"/>
<evidence type="ECO:0000256" key="2">
    <source>
        <dbReference type="ARBA" id="ARBA00011900"/>
    </source>
</evidence>
<dbReference type="InterPro" id="IPR002052">
    <property type="entry name" value="DNA_methylase_N6_adenine_CS"/>
</dbReference>
<evidence type="ECO:0000313" key="8">
    <source>
        <dbReference type="EMBL" id="PKU88435.1"/>
    </source>
</evidence>
<comment type="similarity">
    <text evidence="1">Belongs to the N(4)/N(6)-methyltransferase family.</text>
</comment>
<dbReference type="Gene3D" id="1.10.1020.10">
    <property type="entry name" value="Adenine-specific Methyltransferase, Domain 2"/>
    <property type="match status" value="1"/>
</dbReference>
<keyword evidence="5" id="KW-0949">S-adenosyl-L-methionine</keyword>
<protein>
    <recommendedName>
        <fullName evidence="2">site-specific DNA-methyltransferase (adenine-specific)</fullName>
        <ecNumber evidence="2">2.1.1.72</ecNumber>
    </recommendedName>
</protein>
<name>A0A2N3QE85_9BIFI</name>
<keyword evidence="4 8" id="KW-0808">Transferase</keyword>